<dbReference type="RefSeq" id="WP_164655565.1">
    <property type="nucleotide sequence ID" value="NZ_JAAIJR010000102.1"/>
</dbReference>
<accession>A0A6P1E371</accession>
<comment type="caution">
    <text evidence="1">The sequence shown here is derived from an EMBL/GenBank/DDBJ whole genome shotgun (WGS) entry which is preliminary data.</text>
</comment>
<proteinExistence type="predicted"/>
<dbReference type="AlphaFoldDB" id="A0A6P1E371"/>
<keyword evidence="2" id="KW-1185">Reference proteome</keyword>
<organism evidence="1 2">
    <name type="scientific">Thiorhodococcus mannitoliphagus</name>
    <dbReference type="NCBI Taxonomy" id="329406"/>
    <lineage>
        <taxon>Bacteria</taxon>
        <taxon>Pseudomonadati</taxon>
        <taxon>Pseudomonadota</taxon>
        <taxon>Gammaproteobacteria</taxon>
        <taxon>Chromatiales</taxon>
        <taxon>Chromatiaceae</taxon>
        <taxon>Thiorhodococcus</taxon>
    </lineage>
</organism>
<evidence type="ECO:0000313" key="1">
    <source>
        <dbReference type="EMBL" id="NEX22474.1"/>
    </source>
</evidence>
<gene>
    <name evidence="1" type="ORF">G3480_19545</name>
</gene>
<reference evidence="1 2" key="2">
    <citation type="submission" date="2020-02" db="EMBL/GenBank/DDBJ databases">
        <title>Genome sequences of Thiorhodococcus mannitoliphagus and Thiorhodococcus minor, purple sulfur photosynthetic bacteria in the gammaproteobacterial family, Chromatiaceae.</title>
        <authorList>
            <person name="Aviles F.A."/>
            <person name="Meyer T.E."/>
            <person name="Kyndt J.A."/>
        </authorList>
    </citation>
    <scope>NUCLEOTIDE SEQUENCE [LARGE SCALE GENOMIC DNA]</scope>
    <source>
        <strain evidence="1 2">DSM 18266</strain>
    </source>
</reference>
<reference evidence="2" key="1">
    <citation type="journal article" date="2020" name="Microbiol. Resour. Announc.">
        <title>Draft Genome Sequences of Thiorhodococcus mannitoliphagus and Thiorhodococcus minor, Purple Sulfur Photosynthetic Bacteria in the Gammaproteobacterial Family Chromatiaceae.</title>
        <authorList>
            <person name="Aviles F.A."/>
            <person name="Meyer T.E."/>
            <person name="Kyndt J.A."/>
        </authorList>
    </citation>
    <scope>NUCLEOTIDE SEQUENCE [LARGE SCALE GENOMIC DNA]</scope>
    <source>
        <strain evidence="2">DSM 18266</strain>
    </source>
</reference>
<evidence type="ECO:0000313" key="2">
    <source>
        <dbReference type="Proteomes" id="UP000471640"/>
    </source>
</evidence>
<protein>
    <submittedName>
        <fullName evidence="1">Uncharacterized protein</fullName>
    </submittedName>
</protein>
<dbReference type="Proteomes" id="UP000471640">
    <property type="component" value="Unassembled WGS sequence"/>
</dbReference>
<sequence length="272" mass="29657">MSDQIPTPPDRLERTLFSLPAALFQTFPDRPVILRTADPAEPPTLLGPEVPDGLAFIQLMGLTGDMAPLMDWGEGLALDLVMVDPVAELPWLYRCTGLLARHPVRVSIPFRPGLARAVKLALSLGFAVRLNGQQPTPEMLTEIRQALEAYLHNPTVAQPVEPFHSLLLAFLDDAPVALWSLLEQDPAELCVIDDQGQTMSDQGPASVTVFRDTLVDTGAECRDCAWLSCCGGYFKWPRIDYACADVKRLFSDIQAAATELRAGLDAHAAARG</sequence>
<name>A0A6P1E371_9GAMM</name>
<dbReference type="EMBL" id="JAAIJR010000102">
    <property type="protein sequence ID" value="NEX22474.1"/>
    <property type="molecule type" value="Genomic_DNA"/>
</dbReference>